<accession>A0A2M9C0G8</accession>
<reference evidence="2 3" key="1">
    <citation type="submission" date="2017-11" db="EMBL/GenBank/DDBJ databases">
        <title>Genomic Encyclopedia of Archaeal and Bacterial Type Strains, Phase II (KMG-II): From Individual Species to Whole Genera.</title>
        <authorList>
            <person name="Goeker M."/>
        </authorList>
    </citation>
    <scope>NUCLEOTIDE SEQUENCE [LARGE SCALE GENOMIC DNA]</scope>
    <source>
        <strain evidence="2 3">DSM 25625</strain>
    </source>
</reference>
<proteinExistence type="predicted"/>
<evidence type="ECO:0000313" key="3">
    <source>
        <dbReference type="Proteomes" id="UP000230161"/>
    </source>
</evidence>
<dbReference type="AlphaFoldDB" id="A0A2M9C0G8"/>
<dbReference type="EMBL" id="PGFB01000002">
    <property type="protein sequence ID" value="PJJ63836.1"/>
    <property type="molecule type" value="Genomic_DNA"/>
</dbReference>
<evidence type="ECO:0000256" key="1">
    <source>
        <dbReference type="SAM" id="SignalP"/>
    </source>
</evidence>
<gene>
    <name evidence="2" type="ORF">CLV54_1512</name>
</gene>
<name>A0A2M9C0G8_9MICO</name>
<comment type="caution">
    <text evidence="2">The sequence shown here is derived from an EMBL/GenBank/DDBJ whole genome shotgun (WGS) entry which is preliminary data.</text>
</comment>
<protein>
    <submittedName>
        <fullName evidence="2">Uncharacterized protein</fullName>
    </submittedName>
</protein>
<dbReference type="PROSITE" id="PS51257">
    <property type="entry name" value="PROKAR_LIPOPROTEIN"/>
    <property type="match status" value="1"/>
</dbReference>
<keyword evidence="3" id="KW-1185">Reference proteome</keyword>
<dbReference type="Proteomes" id="UP000230161">
    <property type="component" value="Unassembled WGS sequence"/>
</dbReference>
<sequence length="128" mass="13108">MCMGIRRLAGAAVTAAALVVGISGCTAGAPDVDPVVVDVAELQGTTVEVPLNSTLVIVTELSDVDSYTADIDDPAIAEFARGAKTGEVSYRPVLTPKQVGESEVTLSNEDTGSQDVEFTLEVTPIAVG</sequence>
<evidence type="ECO:0000313" key="2">
    <source>
        <dbReference type="EMBL" id="PJJ63836.1"/>
    </source>
</evidence>
<keyword evidence="1" id="KW-0732">Signal</keyword>
<organism evidence="2 3">
    <name type="scientific">Compostimonas suwonensis</name>
    <dbReference type="NCBI Taxonomy" id="1048394"/>
    <lineage>
        <taxon>Bacteria</taxon>
        <taxon>Bacillati</taxon>
        <taxon>Actinomycetota</taxon>
        <taxon>Actinomycetes</taxon>
        <taxon>Micrococcales</taxon>
        <taxon>Microbacteriaceae</taxon>
        <taxon>Compostimonas</taxon>
    </lineage>
</organism>
<feature type="signal peptide" evidence="1">
    <location>
        <begin position="1"/>
        <end position="29"/>
    </location>
</feature>
<feature type="chain" id="PRO_5014889738" evidence="1">
    <location>
        <begin position="30"/>
        <end position="128"/>
    </location>
</feature>